<dbReference type="GO" id="GO:0016746">
    <property type="term" value="F:acyltransferase activity"/>
    <property type="evidence" value="ECO:0007669"/>
    <property type="project" value="UniProtKB-KW"/>
</dbReference>
<proteinExistence type="predicted"/>
<dbReference type="Pfam" id="PF01553">
    <property type="entry name" value="Acyltransferase"/>
    <property type="match status" value="1"/>
</dbReference>
<gene>
    <name evidence="3" type="ORF">DFP75_101275</name>
</gene>
<organism evidence="3 4">
    <name type="scientific">Marinomonas alcarazii</name>
    <dbReference type="NCBI Taxonomy" id="491949"/>
    <lineage>
        <taxon>Bacteria</taxon>
        <taxon>Pseudomonadati</taxon>
        <taxon>Pseudomonadota</taxon>
        <taxon>Gammaproteobacteria</taxon>
        <taxon>Oceanospirillales</taxon>
        <taxon>Oceanospirillaceae</taxon>
        <taxon>Marinomonas</taxon>
    </lineage>
</organism>
<dbReference type="CDD" id="cd07990">
    <property type="entry name" value="LPLAT_LCLAT1-like"/>
    <property type="match status" value="1"/>
</dbReference>
<keyword evidence="3" id="KW-0808">Transferase</keyword>
<dbReference type="SMART" id="SM00563">
    <property type="entry name" value="PlsC"/>
    <property type="match status" value="1"/>
</dbReference>
<keyword evidence="1" id="KW-1133">Transmembrane helix</keyword>
<dbReference type="InterPro" id="IPR002123">
    <property type="entry name" value="Plipid/glycerol_acylTrfase"/>
</dbReference>
<dbReference type="AlphaFoldDB" id="A0A318V8M3"/>
<evidence type="ECO:0000313" key="4">
    <source>
        <dbReference type="Proteomes" id="UP000247551"/>
    </source>
</evidence>
<evidence type="ECO:0000313" key="3">
    <source>
        <dbReference type="EMBL" id="PYF84250.1"/>
    </source>
</evidence>
<dbReference type="EMBL" id="QKLW01000001">
    <property type="protein sequence ID" value="PYF84250.1"/>
    <property type="molecule type" value="Genomic_DNA"/>
</dbReference>
<dbReference type="PANTHER" id="PTHR10983:SF16">
    <property type="entry name" value="LYSOCARDIOLIPIN ACYLTRANSFERASE 1"/>
    <property type="match status" value="1"/>
</dbReference>
<keyword evidence="3" id="KW-0012">Acyltransferase</keyword>
<dbReference type="SUPFAM" id="SSF69593">
    <property type="entry name" value="Glycerol-3-phosphate (1)-acyltransferase"/>
    <property type="match status" value="1"/>
</dbReference>
<dbReference type="NCBIfam" id="NF010621">
    <property type="entry name" value="PRK14014.1"/>
    <property type="match status" value="1"/>
</dbReference>
<keyword evidence="4" id="KW-1185">Reference proteome</keyword>
<feature type="transmembrane region" description="Helical" evidence="1">
    <location>
        <begin position="6"/>
        <end position="33"/>
    </location>
</feature>
<reference evidence="3 4" key="1">
    <citation type="submission" date="2018-06" db="EMBL/GenBank/DDBJ databases">
        <title>Genomic Encyclopedia of Type Strains, Phase III (KMG-III): the genomes of soil and plant-associated and newly described type strains.</title>
        <authorList>
            <person name="Whitman W."/>
        </authorList>
    </citation>
    <scope>NUCLEOTIDE SEQUENCE [LARGE SCALE GENOMIC DNA]</scope>
    <source>
        <strain evidence="3 4">CECT 7730</strain>
    </source>
</reference>
<dbReference type="PANTHER" id="PTHR10983">
    <property type="entry name" value="1-ACYLGLYCEROL-3-PHOSPHATE ACYLTRANSFERASE-RELATED"/>
    <property type="match status" value="1"/>
</dbReference>
<dbReference type="Proteomes" id="UP000247551">
    <property type="component" value="Unassembled WGS sequence"/>
</dbReference>
<evidence type="ECO:0000259" key="2">
    <source>
        <dbReference type="SMART" id="SM00563"/>
    </source>
</evidence>
<accession>A0A318V8M3</accession>
<sequence length="301" mass="35366">MINFFVLRGVLSFVLIVLNTLFCFVPVIILAVLKGGLPFPRVRAVLNVILDRIATFWIGVNNINQRYFGRSAIDVTGVNAFEKNEWYMITANHQSWVDILILQRLFNRRIPFIKFFLKRELIWVPFIGLAWWALEFPFMKRYSPELLKKRPELKGKDIEVTKKACEKFQYFPVSIMNFLEGTRFTEEKHRQQSNQYKHLLTPKAGGLSFALNAMNGKLHQLIDVTIVYPEGIPSFFDYLCGNVPKIKVHIRMMPIEPALLGDYQNDAEYRAYFQQWVNDLWLQKDQQFEYLLQAEAKGDER</sequence>
<comment type="caution">
    <text evidence="3">The sequence shown here is derived from an EMBL/GenBank/DDBJ whole genome shotgun (WGS) entry which is preliminary data.</text>
</comment>
<keyword evidence="1" id="KW-0472">Membrane</keyword>
<dbReference type="RefSeq" id="WP_110571706.1">
    <property type="nucleotide sequence ID" value="NZ_QKLW01000001.1"/>
</dbReference>
<protein>
    <submittedName>
        <fullName evidence="3">1-acyl-sn-glycerol-3-phosphate acyltransferase</fullName>
    </submittedName>
</protein>
<name>A0A318V8M3_9GAMM</name>
<feature type="domain" description="Phospholipid/glycerol acyltransferase" evidence="2">
    <location>
        <begin position="87"/>
        <end position="229"/>
    </location>
</feature>
<feature type="transmembrane region" description="Helical" evidence="1">
    <location>
        <begin position="121"/>
        <end position="139"/>
    </location>
</feature>
<evidence type="ECO:0000256" key="1">
    <source>
        <dbReference type="SAM" id="Phobius"/>
    </source>
</evidence>
<keyword evidence="1" id="KW-0812">Transmembrane</keyword>